<accession>A0A5B1CNA8</accession>
<sequence length="136" mass="15667">MTSNNPKRFVILHHRVGSGFGRTDQDHFDWMFETGQTLITFATPMIEDMHSNFQITCQLLPDHRIVYLDFEGSIPDRGELRDRGSVTRIASGSFEEITNSDDLFSAELLFSPTNKNTGSVEFKKCDQQWVLRYKSN</sequence>
<evidence type="ECO:0000313" key="1">
    <source>
        <dbReference type="EMBL" id="KAA1260754.1"/>
    </source>
</evidence>
<dbReference type="AlphaFoldDB" id="A0A5B1CNA8"/>
<reference evidence="1 2" key="1">
    <citation type="submission" date="2019-08" db="EMBL/GenBank/DDBJ databases">
        <title>Deep-cultivation of Planctomycetes and their phenomic and genomic characterization uncovers novel biology.</title>
        <authorList>
            <person name="Wiegand S."/>
            <person name="Jogler M."/>
            <person name="Boedeker C."/>
            <person name="Pinto D."/>
            <person name="Vollmers J."/>
            <person name="Rivas-Marin E."/>
            <person name="Kohn T."/>
            <person name="Peeters S.H."/>
            <person name="Heuer A."/>
            <person name="Rast P."/>
            <person name="Oberbeckmann S."/>
            <person name="Bunk B."/>
            <person name="Jeske O."/>
            <person name="Meyerdierks A."/>
            <person name="Storesund J.E."/>
            <person name="Kallscheuer N."/>
            <person name="Luecker S."/>
            <person name="Lage O.M."/>
            <person name="Pohl T."/>
            <person name="Merkel B.J."/>
            <person name="Hornburger P."/>
            <person name="Mueller R.-W."/>
            <person name="Bruemmer F."/>
            <person name="Labrenz M."/>
            <person name="Spormann A.M."/>
            <person name="Op Den Camp H."/>
            <person name="Overmann J."/>
            <person name="Amann R."/>
            <person name="Jetten M.S.M."/>
            <person name="Mascher T."/>
            <person name="Medema M.H."/>
            <person name="Devos D.P."/>
            <person name="Kaster A.-K."/>
            <person name="Ovreas L."/>
            <person name="Rohde M."/>
            <person name="Galperin M.Y."/>
            <person name="Jogler C."/>
        </authorList>
    </citation>
    <scope>NUCLEOTIDE SEQUENCE [LARGE SCALE GENOMIC DNA]</scope>
    <source>
        <strain evidence="1 2">LF1</strain>
    </source>
</reference>
<organism evidence="1 2">
    <name type="scientific">Rubripirellula obstinata</name>
    <dbReference type="NCBI Taxonomy" id="406547"/>
    <lineage>
        <taxon>Bacteria</taxon>
        <taxon>Pseudomonadati</taxon>
        <taxon>Planctomycetota</taxon>
        <taxon>Planctomycetia</taxon>
        <taxon>Pirellulales</taxon>
        <taxon>Pirellulaceae</taxon>
        <taxon>Rubripirellula</taxon>
    </lineage>
</organism>
<protein>
    <submittedName>
        <fullName evidence="1">Uncharacterized protein</fullName>
    </submittedName>
</protein>
<dbReference type="Proteomes" id="UP000322699">
    <property type="component" value="Unassembled WGS sequence"/>
</dbReference>
<dbReference type="OrthoDB" id="288736at2"/>
<evidence type="ECO:0000313" key="2">
    <source>
        <dbReference type="Proteomes" id="UP000322699"/>
    </source>
</evidence>
<keyword evidence="2" id="KW-1185">Reference proteome</keyword>
<comment type="caution">
    <text evidence="1">The sequence shown here is derived from an EMBL/GenBank/DDBJ whole genome shotgun (WGS) entry which is preliminary data.</text>
</comment>
<name>A0A5B1CNA8_9BACT</name>
<proteinExistence type="predicted"/>
<dbReference type="EMBL" id="VRLW01000001">
    <property type="protein sequence ID" value="KAA1260754.1"/>
    <property type="molecule type" value="Genomic_DNA"/>
</dbReference>
<gene>
    <name evidence="1" type="ORF">LF1_32950</name>
</gene>
<dbReference type="RefSeq" id="WP_068258441.1">
    <property type="nucleotide sequence ID" value="NZ_LWSK01000005.1"/>
</dbReference>